<dbReference type="GO" id="GO:0009249">
    <property type="term" value="P:protein lipoylation"/>
    <property type="evidence" value="ECO:0007669"/>
    <property type="project" value="InterPro"/>
</dbReference>
<dbReference type="Gene3D" id="3.30.930.10">
    <property type="entry name" value="Bira Bifunctional Protein, Domain 2"/>
    <property type="match status" value="1"/>
</dbReference>
<dbReference type="InterPro" id="IPR045864">
    <property type="entry name" value="aa-tRNA-synth_II/BPL/LPL"/>
</dbReference>
<dbReference type="PROSITE" id="PS51733">
    <property type="entry name" value="BPL_LPL_CATALYTIC"/>
    <property type="match status" value="1"/>
</dbReference>
<evidence type="ECO:0000256" key="5">
    <source>
        <dbReference type="ARBA" id="ARBA00023315"/>
    </source>
</evidence>
<evidence type="ECO:0000313" key="9">
    <source>
        <dbReference type="EMBL" id="CAD5219152.1"/>
    </source>
</evidence>
<dbReference type="SUPFAM" id="SSF55681">
    <property type="entry name" value="Class II aaRS and biotin synthetases"/>
    <property type="match status" value="1"/>
</dbReference>
<dbReference type="EC" id="2.3.1.181" evidence="3"/>
<keyword evidence="5" id="KW-0012">Acyltransferase</keyword>
<evidence type="ECO:0000256" key="6">
    <source>
        <dbReference type="ARBA" id="ARBA00030797"/>
    </source>
</evidence>
<evidence type="ECO:0000256" key="1">
    <source>
        <dbReference type="ARBA" id="ARBA00004821"/>
    </source>
</evidence>
<dbReference type="CDD" id="cd16444">
    <property type="entry name" value="LipB"/>
    <property type="match status" value="1"/>
</dbReference>
<dbReference type="InterPro" id="IPR000544">
    <property type="entry name" value="Octanoyltransferase"/>
</dbReference>
<proteinExistence type="inferred from homology"/>
<feature type="domain" description="BPL/LPL catalytic" evidence="8">
    <location>
        <begin position="105"/>
        <end position="292"/>
    </location>
</feature>
<dbReference type="InterPro" id="IPR020605">
    <property type="entry name" value="Octanoyltransferase_CS"/>
</dbReference>
<dbReference type="Pfam" id="PF21948">
    <property type="entry name" value="LplA-B_cat"/>
    <property type="match status" value="1"/>
</dbReference>
<evidence type="ECO:0000259" key="8">
    <source>
        <dbReference type="PROSITE" id="PS51733"/>
    </source>
</evidence>
<dbReference type="HAMAP" id="MF_00013">
    <property type="entry name" value="LipB"/>
    <property type="match status" value="1"/>
</dbReference>
<gene>
    <name evidence="9" type="ORF">BOKJ2_LOCUS8301</name>
</gene>
<dbReference type="Proteomes" id="UP000783686">
    <property type="component" value="Unassembled WGS sequence"/>
</dbReference>
<dbReference type="NCBIfam" id="NF010925">
    <property type="entry name" value="PRK14345.1"/>
    <property type="match status" value="1"/>
</dbReference>
<name>A0A811KW92_9BILA</name>
<comment type="similarity">
    <text evidence="2">Belongs to the LipB family.</text>
</comment>
<dbReference type="PROSITE" id="PS01313">
    <property type="entry name" value="LIPB"/>
    <property type="match status" value="1"/>
</dbReference>
<dbReference type="UniPathway" id="UPA00538">
    <property type="reaction ID" value="UER00592"/>
</dbReference>
<dbReference type="NCBIfam" id="TIGR00214">
    <property type="entry name" value="lipB"/>
    <property type="match status" value="1"/>
</dbReference>
<dbReference type="InterPro" id="IPR004143">
    <property type="entry name" value="BPL_LPL_catalytic"/>
</dbReference>
<evidence type="ECO:0000256" key="7">
    <source>
        <dbReference type="ARBA" id="ARBA00033331"/>
    </source>
</evidence>
<comment type="caution">
    <text evidence="9">The sequence shown here is derived from an EMBL/GenBank/DDBJ whole genome shotgun (WGS) entry which is preliminary data.</text>
</comment>
<dbReference type="AlphaFoldDB" id="A0A811KW92"/>
<dbReference type="OrthoDB" id="19908at2759"/>
<evidence type="ECO:0000256" key="2">
    <source>
        <dbReference type="ARBA" id="ARBA00007907"/>
    </source>
</evidence>
<keyword evidence="4" id="KW-0808">Transferase</keyword>
<dbReference type="PANTHER" id="PTHR10993:SF7">
    <property type="entry name" value="LIPOYLTRANSFERASE 2, MITOCHONDRIAL-RELATED"/>
    <property type="match status" value="1"/>
</dbReference>
<dbReference type="EMBL" id="CAJFCW020000004">
    <property type="protein sequence ID" value="CAG9112356.1"/>
    <property type="molecule type" value="Genomic_DNA"/>
</dbReference>
<dbReference type="PANTHER" id="PTHR10993">
    <property type="entry name" value="OCTANOYLTRANSFERASE"/>
    <property type="match status" value="1"/>
</dbReference>
<keyword evidence="10" id="KW-1185">Reference proteome</keyword>
<sequence>MNTVTRLPSLRFQVLRHFSSAKEEVYSVKDWHIVGLRNGAIACWHPKKEVPYQLTRPITKEEIEEDRKKISGIYKLPCGPAGPTNSELKELFHTGKTEFQTRTREDRLNYICLIEHDPVFTVGLRDKSYGEEEEKRLKASGADFQRIKRGGLITFHGPGQLVVYPVMDLRAKVDGKSLGVRRFVECLEQSVIDLCTDEFGIKSVGRTSDPGVWVQNDRKVAAIGVQVRHGITTHGMALNCNVDLRWFDHIVPCGLAGKTATSLSHELDRNVEVDDVMRPLMVIFERIFQTKVYCETIGL</sequence>
<dbReference type="GO" id="GO:0033819">
    <property type="term" value="F:lipoyl(octanoyl) transferase activity"/>
    <property type="evidence" value="ECO:0007669"/>
    <property type="project" value="UniProtKB-EC"/>
</dbReference>
<organism evidence="9 10">
    <name type="scientific">Bursaphelenchus okinawaensis</name>
    <dbReference type="NCBI Taxonomy" id="465554"/>
    <lineage>
        <taxon>Eukaryota</taxon>
        <taxon>Metazoa</taxon>
        <taxon>Ecdysozoa</taxon>
        <taxon>Nematoda</taxon>
        <taxon>Chromadorea</taxon>
        <taxon>Rhabditida</taxon>
        <taxon>Tylenchina</taxon>
        <taxon>Tylenchomorpha</taxon>
        <taxon>Aphelenchoidea</taxon>
        <taxon>Aphelenchoididae</taxon>
        <taxon>Bursaphelenchus</taxon>
    </lineage>
</organism>
<evidence type="ECO:0000256" key="4">
    <source>
        <dbReference type="ARBA" id="ARBA00022679"/>
    </source>
</evidence>
<evidence type="ECO:0000256" key="3">
    <source>
        <dbReference type="ARBA" id="ARBA00012334"/>
    </source>
</evidence>
<dbReference type="Proteomes" id="UP000614601">
    <property type="component" value="Unassembled WGS sequence"/>
</dbReference>
<accession>A0A811KW92</accession>
<dbReference type="EMBL" id="CAJFDH010000004">
    <property type="protein sequence ID" value="CAD5219152.1"/>
    <property type="molecule type" value="Genomic_DNA"/>
</dbReference>
<comment type="pathway">
    <text evidence="1">Protein modification; protein lipoylation via endogenous pathway; protein N(6)-(lipoyl)lysine from octanoyl-[acyl-carrier-protein]: step 1/2.</text>
</comment>
<reference evidence="9" key="1">
    <citation type="submission" date="2020-09" db="EMBL/GenBank/DDBJ databases">
        <authorList>
            <person name="Kikuchi T."/>
        </authorList>
    </citation>
    <scope>NUCLEOTIDE SEQUENCE</scope>
    <source>
        <strain evidence="9">SH1</strain>
    </source>
</reference>
<protein>
    <recommendedName>
        <fullName evidence="3">lipoyl(octanoyl) transferase</fullName>
        <ecNumber evidence="3">2.3.1.181</ecNumber>
    </recommendedName>
    <alternativeName>
        <fullName evidence="6">Lipoate-protein ligase B</fullName>
    </alternativeName>
    <alternativeName>
        <fullName evidence="7">Lipoyl/octanoyl transferase</fullName>
    </alternativeName>
</protein>
<evidence type="ECO:0000313" key="10">
    <source>
        <dbReference type="Proteomes" id="UP000614601"/>
    </source>
</evidence>